<gene>
    <name evidence="6" type="ORF">RB614_07950</name>
</gene>
<dbReference type="PANTHER" id="PTHR43133:SF50">
    <property type="entry name" value="ECF RNA POLYMERASE SIGMA FACTOR SIGM"/>
    <property type="match status" value="1"/>
</dbReference>
<accession>A0ABU0ZBL8</accession>
<proteinExistence type="predicted"/>
<dbReference type="Proteomes" id="UP001230908">
    <property type="component" value="Unassembled WGS sequence"/>
</dbReference>
<dbReference type="Pfam" id="PF04542">
    <property type="entry name" value="Sigma70_r2"/>
    <property type="match status" value="1"/>
</dbReference>
<dbReference type="EMBL" id="JAVHUY010000006">
    <property type="protein sequence ID" value="MDQ7904456.1"/>
    <property type="molecule type" value="Genomic_DNA"/>
</dbReference>
<comment type="caution">
    <text evidence="6">The sequence shown here is derived from an EMBL/GenBank/DDBJ whole genome shotgun (WGS) entry which is preliminary data.</text>
</comment>
<evidence type="ECO:0000256" key="3">
    <source>
        <dbReference type="ARBA" id="ARBA00023125"/>
    </source>
</evidence>
<dbReference type="SUPFAM" id="SSF88946">
    <property type="entry name" value="Sigma2 domain of RNA polymerase sigma factors"/>
    <property type="match status" value="1"/>
</dbReference>
<dbReference type="PANTHER" id="PTHR43133">
    <property type="entry name" value="RNA POLYMERASE ECF-TYPE SIGMA FACTO"/>
    <property type="match status" value="1"/>
</dbReference>
<evidence type="ECO:0000256" key="1">
    <source>
        <dbReference type="ARBA" id="ARBA00023015"/>
    </source>
</evidence>
<keyword evidence="3" id="KW-0238">DNA-binding</keyword>
<keyword evidence="4" id="KW-0804">Transcription</keyword>
<dbReference type="RefSeq" id="WP_308711731.1">
    <property type="nucleotide sequence ID" value="NZ_JAVHUY010000006.1"/>
</dbReference>
<evidence type="ECO:0000313" key="6">
    <source>
        <dbReference type="EMBL" id="MDQ7904456.1"/>
    </source>
</evidence>
<keyword evidence="7" id="KW-1185">Reference proteome</keyword>
<sequence>MTRTAVEEPQAGGSALADFGAAYRAHYDAMIRLAYVITDSMAAAEDIVQEAFVELYRRWPTVRDPESWLHTVVVKRYRWTANEEMVATVACGPAWCTGWTVGDQAAIQDLDGGGYIPLKEKGSLDPALEGRLAIGSLGGRDVVWDRGSGRAAVIEHTASTRNGFADDRYFYESADPRSPVRVWTAPDGTPTILDLRRLW</sequence>
<dbReference type="InterPro" id="IPR039425">
    <property type="entry name" value="RNA_pol_sigma-70-like"/>
</dbReference>
<evidence type="ECO:0000256" key="2">
    <source>
        <dbReference type="ARBA" id="ARBA00023082"/>
    </source>
</evidence>
<feature type="domain" description="RNA polymerase sigma-70 region 2" evidence="5">
    <location>
        <begin position="23"/>
        <end position="75"/>
    </location>
</feature>
<dbReference type="Gene3D" id="1.10.1740.10">
    <property type="match status" value="1"/>
</dbReference>
<organism evidence="6 7">
    <name type="scientific">Phytohabitans maris</name>
    <dbReference type="NCBI Taxonomy" id="3071409"/>
    <lineage>
        <taxon>Bacteria</taxon>
        <taxon>Bacillati</taxon>
        <taxon>Actinomycetota</taxon>
        <taxon>Actinomycetes</taxon>
        <taxon>Micromonosporales</taxon>
        <taxon>Micromonosporaceae</taxon>
    </lineage>
</organism>
<evidence type="ECO:0000313" key="7">
    <source>
        <dbReference type="Proteomes" id="UP001230908"/>
    </source>
</evidence>
<evidence type="ECO:0000256" key="4">
    <source>
        <dbReference type="ARBA" id="ARBA00023163"/>
    </source>
</evidence>
<keyword evidence="1" id="KW-0805">Transcription regulation</keyword>
<protein>
    <submittedName>
        <fullName evidence="6">Sigma factor</fullName>
    </submittedName>
</protein>
<reference evidence="6 7" key="1">
    <citation type="submission" date="2023-08" db="EMBL/GenBank/DDBJ databases">
        <title>Phytohabitans sansha sp. nov., isolated from marine sediment.</title>
        <authorList>
            <person name="Zhao Y."/>
            <person name="Yi K."/>
        </authorList>
    </citation>
    <scope>NUCLEOTIDE SEQUENCE [LARGE SCALE GENOMIC DNA]</scope>
    <source>
        <strain evidence="6 7">ZYX-F-186</strain>
    </source>
</reference>
<dbReference type="InterPro" id="IPR013325">
    <property type="entry name" value="RNA_pol_sigma_r2"/>
</dbReference>
<dbReference type="InterPro" id="IPR007627">
    <property type="entry name" value="RNA_pol_sigma70_r2"/>
</dbReference>
<keyword evidence="2" id="KW-0731">Sigma factor</keyword>
<name>A0ABU0ZBL8_9ACTN</name>
<evidence type="ECO:0000259" key="5">
    <source>
        <dbReference type="Pfam" id="PF04542"/>
    </source>
</evidence>